<feature type="compositionally biased region" description="Basic and acidic residues" evidence="1">
    <location>
        <begin position="240"/>
        <end position="251"/>
    </location>
</feature>
<protein>
    <recommendedName>
        <fullName evidence="4">Translation initiation factor IF-2</fullName>
    </recommendedName>
</protein>
<dbReference type="Proteomes" id="UP000094053">
    <property type="component" value="Unassembled WGS sequence"/>
</dbReference>
<comment type="caution">
    <text evidence="2">The sequence shown here is derived from an EMBL/GenBank/DDBJ whole genome shotgun (WGS) entry which is preliminary data.</text>
</comment>
<sequence>MTETLRVDTELVAKSGGKLQALANDIPEPPASYSPTGGDALSTAIATKVAEVVDPVLTQMPVAKEALARYAQNVINAANTYDAVDRQIAEDILKRLGLFEEAASGGTPGGGAPATGGGGSTGTAPATGAGSPVGGVQQVSASAPQAGQGIQTPVQMAQQAAQASTQMGGMLGAVPQAVQQAAQQAVQQASQLSETVGKDEESPAEQEPTIVDAPADEQAAPGPETGKRTPESLAGQKTEPNVKPERPEIAL</sequence>
<feature type="region of interest" description="Disordered" evidence="1">
    <location>
        <begin position="104"/>
        <end position="147"/>
    </location>
</feature>
<proteinExistence type="predicted"/>
<evidence type="ECO:0000256" key="1">
    <source>
        <dbReference type="SAM" id="MobiDB-lite"/>
    </source>
</evidence>
<dbReference type="AlphaFoldDB" id="A0A1E3R7Q8"/>
<organism evidence="2 3">
    <name type="scientific">Mycolicibacterium flavescens</name>
    <name type="common">Mycobacterium flavescens</name>
    <dbReference type="NCBI Taxonomy" id="1776"/>
    <lineage>
        <taxon>Bacteria</taxon>
        <taxon>Bacillati</taxon>
        <taxon>Actinomycetota</taxon>
        <taxon>Actinomycetes</taxon>
        <taxon>Mycobacteriales</taxon>
        <taxon>Mycobacteriaceae</taxon>
        <taxon>Mycolicibacterium</taxon>
    </lineage>
</organism>
<name>A0A1E3R7Q8_MYCFV</name>
<feature type="compositionally biased region" description="Low complexity" evidence="1">
    <location>
        <begin position="122"/>
        <end position="136"/>
    </location>
</feature>
<evidence type="ECO:0008006" key="4">
    <source>
        <dbReference type="Google" id="ProtNLM"/>
    </source>
</evidence>
<feature type="region of interest" description="Disordered" evidence="1">
    <location>
        <begin position="190"/>
        <end position="251"/>
    </location>
</feature>
<accession>A0A1E3R7Q8</accession>
<reference evidence="3" key="1">
    <citation type="submission" date="2016-09" db="EMBL/GenBank/DDBJ databases">
        <authorList>
            <person name="Greninger A.L."/>
            <person name="Jerome K.R."/>
            <person name="Mcnair B."/>
            <person name="Wallis C."/>
            <person name="Fang F."/>
        </authorList>
    </citation>
    <scope>NUCLEOTIDE SEQUENCE [LARGE SCALE GENOMIC DNA]</scope>
    <source>
        <strain evidence="3">M6</strain>
    </source>
</reference>
<dbReference type="EMBL" id="MIHA01000038">
    <property type="protein sequence ID" value="ODQ85903.1"/>
    <property type="molecule type" value="Genomic_DNA"/>
</dbReference>
<evidence type="ECO:0000313" key="3">
    <source>
        <dbReference type="Proteomes" id="UP000094053"/>
    </source>
</evidence>
<evidence type="ECO:0000313" key="2">
    <source>
        <dbReference type="EMBL" id="ODQ85903.1"/>
    </source>
</evidence>
<dbReference type="RefSeq" id="WP_069416907.1">
    <property type="nucleotide sequence ID" value="NZ_JACKUL010000025.1"/>
</dbReference>
<keyword evidence="3" id="KW-1185">Reference proteome</keyword>
<gene>
    <name evidence="2" type="ORF">BHQ18_28025</name>
</gene>
<feature type="compositionally biased region" description="Gly residues" evidence="1">
    <location>
        <begin position="106"/>
        <end position="121"/>
    </location>
</feature>
<feature type="compositionally biased region" description="Polar residues" evidence="1">
    <location>
        <begin position="137"/>
        <end position="147"/>
    </location>
</feature>